<feature type="domain" description="EamA" evidence="9">
    <location>
        <begin position="18"/>
        <end position="150"/>
    </location>
</feature>
<dbReference type="NCBIfam" id="TIGR00688">
    <property type="entry name" value="rarD"/>
    <property type="match status" value="1"/>
</dbReference>
<comment type="subcellular location">
    <subcellularLocation>
        <location evidence="1">Cell membrane</location>
        <topology evidence="1">Multi-pass membrane protein</topology>
    </subcellularLocation>
</comment>
<feature type="transmembrane region" description="Helical" evidence="8">
    <location>
        <begin position="51"/>
        <end position="75"/>
    </location>
</feature>
<keyword evidence="4" id="KW-1003">Cell membrane</keyword>
<sequence>MVETLPAAKAPNTKAAAFIAALSSYLVWGLLNPIFFKALHGIGPLEIVAHRVLWTVVLVGGAVLATRGGGAIVAAVGSWRRLGVLLVTTLLITINWTVFIWAVVNSRLVEASIGYFMNPLVNVLLGVLFLNERLSRGQMLAVAIATAGVGIQVASYGTIPWVALSLALSFGFYAAVRKKAAIDPVIGLLVETALLLPAALGYLLWLGDGGAFGHGWADSVLLALSGPVTAVPLVLFMFGAANLTLTTVGLLQYVSPTGQLLLGVLVFGEAFTRTHAVTFACIWAALAVFTVDAIRNRRASTRRVREATTAPAATAPAAD</sequence>
<evidence type="ECO:0000256" key="6">
    <source>
        <dbReference type="ARBA" id="ARBA00022989"/>
    </source>
</evidence>
<proteinExistence type="inferred from homology"/>
<evidence type="ECO:0000256" key="1">
    <source>
        <dbReference type="ARBA" id="ARBA00004651"/>
    </source>
</evidence>
<feature type="transmembrane region" description="Helical" evidence="8">
    <location>
        <begin position="82"/>
        <end position="101"/>
    </location>
</feature>
<evidence type="ECO:0000256" key="5">
    <source>
        <dbReference type="ARBA" id="ARBA00022692"/>
    </source>
</evidence>
<dbReference type="InterPro" id="IPR037185">
    <property type="entry name" value="EmrE-like"/>
</dbReference>
<feature type="transmembrane region" description="Helical" evidence="8">
    <location>
        <begin position="113"/>
        <end position="130"/>
    </location>
</feature>
<protein>
    <submittedName>
        <fullName evidence="10">Chloramphenicol-sensitive protein RarD</fullName>
    </submittedName>
</protein>
<evidence type="ECO:0000256" key="7">
    <source>
        <dbReference type="ARBA" id="ARBA00023136"/>
    </source>
</evidence>
<dbReference type="PANTHER" id="PTHR22911">
    <property type="entry name" value="ACYL-MALONYL CONDENSING ENZYME-RELATED"/>
    <property type="match status" value="1"/>
</dbReference>
<dbReference type="SUPFAM" id="SSF103481">
    <property type="entry name" value="Multidrug resistance efflux transporter EmrE"/>
    <property type="match status" value="2"/>
</dbReference>
<evidence type="ECO:0000313" key="11">
    <source>
        <dbReference type="Proteomes" id="UP001244552"/>
    </source>
</evidence>
<dbReference type="EMBL" id="JAUSVU010000002">
    <property type="protein sequence ID" value="MDQ0532110.1"/>
    <property type="molecule type" value="Genomic_DNA"/>
</dbReference>
<comment type="similarity">
    <text evidence="2">Belongs to the EamA transporter family.</text>
</comment>
<evidence type="ECO:0000256" key="4">
    <source>
        <dbReference type="ARBA" id="ARBA00022475"/>
    </source>
</evidence>
<dbReference type="Proteomes" id="UP001244552">
    <property type="component" value="Unassembled WGS sequence"/>
</dbReference>
<dbReference type="InterPro" id="IPR004626">
    <property type="entry name" value="RarD"/>
</dbReference>
<evidence type="ECO:0000256" key="2">
    <source>
        <dbReference type="ARBA" id="ARBA00007362"/>
    </source>
</evidence>
<feature type="transmembrane region" description="Helical" evidence="8">
    <location>
        <begin position="188"/>
        <end position="207"/>
    </location>
</feature>
<keyword evidence="11" id="KW-1185">Reference proteome</keyword>
<comment type="caution">
    <text evidence="10">The sequence shown here is derived from an EMBL/GenBank/DDBJ whole genome shotgun (WGS) entry which is preliminary data.</text>
</comment>
<feature type="transmembrane region" description="Helical" evidence="8">
    <location>
        <begin position="274"/>
        <end position="294"/>
    </location>
</feature>
<feature type="transmembrane region" description="Helical" evidence="8">
    <location>
        <begin position="219"/>
        <end position="238"/>
    </location>
</feature>
<dbReference type="InterPro" id="IPR000620">
    <property type="entry name" value="EamA_dom"/>
</dbReference>
<dbReference type="RefSeq" id="WP_209979245.1">
    <property type="nucleotide sequence ID" value="NZ_JAGINO010000002.1"/>
</dbReference>
<reference evidence="10 11" key="1">
    <citation type="submission" date="2023-07" db="EMBL/GenBank/DDBJ databases">
        <title>Genomic Encyclopedia of Type Strains, Phase IV (KMG-IV): sequencing the most valuable type-strain genomes for metagenomic binning, comparative biology and taxonomic classification.</title>
        <authorList>
            <person name="Goeker M."/>
        </authorList>
    </citation>
    <scope>NUCLEOTIDE SEQUENCE [LARGE SCALE GENOMIC DNA]</scope>
    <source>
        <strain evidence="10 11">DSM 19922</strain>
    </source>
</reference>
<evidence type="ECO:0000259" key="9">
    <source>
        <dbReference type="Pfam" id="PF00892"/>
    </source>
</evidence>
<gene>
    <name evidence="10" type="ORF">QO018_000946</name>
</gene>
<evidence type="ECO:0000313" key="10">
    <source>
        <dbReference type="EMBL" id="MDQ0532110.1"/>
    </source>
</evidence>
<dbReference type="PANTHER" id="PTHR22911:SF137">
    <property type="entry name" value="SOLUTE CARRIER FAMILY 35 MEMBER G2-RELATED"/>
    <property type="match status" value="1"/>
</dbReference>
<evidence type="ECO:0000256" key="3">
    <source>
        <dbReference type="ARBA" id="ARBA00022448"/>
    </source>
</evidence>
<keyword evidence="3" id="KW-0813">Transport</keyword>
<feature type="transmembrane region" description="Helical" evidence="8">
    <location>
        <begin position="137"/>
        <end position="153"/>
    </location>
</feature>
<dbReference type="Pfam" id="PF00892">
    <property type="entry name" value="EamA"/>
    <property type="match status" value="1"/>
</dbReference>
<accession>A0ABU0MF92</accession>
<name>A0ABU0MF92_9PROT</name>
<keyword evidence="5 8" id="KW-0812">Transmembrane</keyword>
<organism evidence="10 11">
    <name type="scientific">Azospirillum picis</name>
    <dbReference type="NCBI Taxonomy" id="488438"/>
    <lineage>
        <taxon>Bacteria</taxon>
        <taxon>Pseudomonadati</taxon>
        <taxon>Pseudomonadota</taxon>
        <taxon>Alphaproteobacteria</taxon>
        <taxon>Rhodospirillales</taxon>
        <taxon>Azospirillaceae</taxon>
        <taxon>Azospirillum</taxon>
    </lineage>
</organism>
<evidence type="ECO:0000256" key="8">
    <source>
        <dbReference type="SAM" id="Phobius"/>
    </source>
</evidence>
<keyword evidence="6 8" id="KW-1133">Transmembrane helix</keyword>
<keyword evidence="7 8" id="KW-0472">Membrane</keyword>